<evidence type="ECO:0000313" key="4">
    <source>
        <dbReference type="Proteomes" id="UP000193409"/>
    </source>
</evidence>
<dbReference type="PANTHER" id="PTHR13420:SF7">
    <property type="entry name" value="UPF0235 PROTEIN C15ORF40"/>
    <property type="match status" value="1"/>
</dbReference>
<accession>A0A1Y5SLF6</accession>
<sequence length="85" mass="8968">MTAAPLAHLAQPGATIAVKATPKAARNAIRLEGDVVQVSVTAAPDKGKANEAVRKLLAKELGIAKSRLQLVRGETAREKLFKILD</sequence>
<name>A0A1Y5SLF6_9RHOB</name>
<protein>
    <recommendedName>
        <fullName evidence="2">UPF0235 protein PSA7680_02174</fullName>
    </recommendedName>
</protein>
<gene>
    <name evidence="3" type="ORF">PSA7680_02174</name>
</gene>
<dbReference type="OrthoDB" id="3176309at2"/>
<evidence type="ECO:0000256" key="1">
    <source>
        <dbReference type="ARBA" id="ARBA00010364"/>
    </source>
</evidence>
<evidence type="ECO:0000313" key="3">
    <source>
        <dbReference type="EMBL" id="SLN43347.1"/>
    </source>
</evidence>
<organism evidence="3 4">
    <name type="scientific">Pseudoruegeria aquimaris</name>
    <dbReference type="NCBI Taxonomy" id="393663"/>
    <lineage>
        <taxon>Bacteria</taxon>
        <taxon>Pseudomonadati</taxon>
        <taxon>Pseudomonadota</taxon>
        <taxon>Alphaproteobacteria</taxon>
        <taxon>Rhodobacterales</taxon>
        <taxon>Roseobacteraceae</taxon>
        <taxon>Pseudoruegeria</taxon>
    </lineage>
</organism>
<dbReference type="RefSeq" id="WP_085868726.1">
    <property type="nucleotide sequence ID" value="NZ_FWFQ01000014.1"/>
</dbReference>
<reference evidence="3 4" key="1">
    <citation type="submission" date="2017-03" db="EMBL/GenBank/DDBJ databases">
        <authorList>
            <person name="Afonso C.L."/>
            <person name="Miller P.J."/>
            <person name="Scott M.A."/>
            <person name="Spackman E."/>
            <person name="Goraichik I."/>
            <person name="Dimitrov K.M."/>
            <person name="Suarez D.L."/>
            <person name="Swayne D.E."/>
        </authorList>
    </citation>
    <scope>NUCLEOTIDE SEQUENCE [LARGE SCALE GENOMIC DNA]</scope>
    <source>
        <strain evidence="3 4">CECT 7680</strain>
    </source>
</reference>
<dbReference type="SMART" id="SM01152">
    <property type="entry name" value="DUF167"/>
    <property type="match status" value="1"/>
</dbReference>
<dbReference type="InterPro" id="IPR003746">
    <property type="entry name" value="DUF167"/>
</dbReference>
<evidence type="ECO:0000256" key="2">
    <source>
        <dbReference type="HAMAP-Rule" id="MF_00634"/>
    </source>
</evidence>
<dbReference type="GO" id="GO:0005737">
    <property type="term" value="C:cytoplasm"/>
    <property type="evidence" value="ECO:0007669"/>
    <property type="project" value="TreeGrafter"/>
</dbReference>
<dbReference type="NCBIfam" id="TIGR00251">
    <property type="entry name" value="DUF167 family protein"/>
    <property type="match status" value="1"/>
</dbReference>
<dbReference type="Pfam" id="PF02594">
    <property type="entry name" value="DUF167"/>
    <property type="match status" value="1"/>
</dbReference>
<dbReference type="PANTHER" id="PTHR13420">
    <property type="entry name" value="UPF0235 PROTEIN C15ORF40"/>
    <property type="match status" value="1"/>
</dbReference>
<dbReference type="SUPFAM" id="SSF69786">
    <property type="entry name" value="YggU-like"/>
    <property type="match status" value="1"/>
</dbReference>
<dbReference type="InterPro" id="IPR036591">
    <property type="entry name" value="YggU-like_sf"/>
</dbReference>
<comment type="similarity">
    <text evidence="1 2">Belongs to the UPF0235 family.</text>
</comment>
<keyword evidence="4" id="KW-1185">Reference proteome</keyword>
<dbReference type="Gene3D" id="3.30.1200.10">
    <property type="entry name" value="YggU-like"/>
    <property type="match status" value="1"/>
</dbReference>
<proteinExistence type="inferred from homology"/>
<dbReference type="HAMAP" id="MF_00634">
    <property type="entry name" value="UPF0235"/>
    <property type="match status" value="1"/>
</dbReference>
<dbReference type="EMBL" id="FWFQ01000014">
    <property type="protein sequence ID" value="SLN43347.1"/>
    <property type="molecule type" value="Genomic_DNA"/>
</dbReference>
<dbReference type="Proteomes" id="UP000193409">
    <property type="component" value="Unassembled WGS sequence"/>
</dbReference>
<dbReference type="AlphaFoldDB" id="A0A1Y5SLF6"/>